<dbReference type="GO" id="GO:0005737">
    <property type="term" value="C:cytoplasm"/>
    <property type="evidence" value="ECO:0007669"/>
    <property type="project" value="UniProtKB-SubCell"/>
</dbReference>
<dbReference type="KEGG" id="dsf:UWK_03507"/>
<organism evidence="9 10">
    <name type="scientific">Desulfocapsa sulfexigens (strain DSM 10523 / SB164P1)</name>
    <dbReference type="NCBI Taxonomy" id="1167006"/>
    <lineage>
        <taxon>Bacteria</taxon>
        <taxon>Pseudomonadati</taxon>
        <taxon>Thermodesulfobacteriota</taxon>
        <taxon>Desulfobulbia</taxon>
        <taxon>Desulfobulbales</taxon>
        <taxon>Desulfocapsaceae</taxon>
        <taxon>Desulfocapsa</taxon>
    </lineage>
</organism>
<feature type="active site" evidence="8">
    <location>
        <position position="55"/>
    </location>
</feature>
<keyword evidence="6 8" id="KW-0456">Lyase</keyword>
<comment type="catalytic activity">
    <reaction evidence="8">
        <text>a (3R)-hydroxyacyl-[ACP] = a (2E)-enoyl-[ACP] + H2O</text>
        <dbReference type="Rhea" id="RHEA:13097"/>
        <dbReference type="Rhea" id="RHEA-COMP:9925"/>
        <dbReference type="Rhea" id="RHEA-COMP:9945"/>
        <dbReference type="ChEBI" id="CHEBI:15377"/>
        <dbReference type="ChEBI" id="CHEBI:78784"/>
        <dbReference type="ChEBI" id="CHEBI:78827"/>
        <dbReference type="EC" id="4.2.1.59"/>
    </reaction>
</comment>
<dbReference type="CDD" id="cd01288">
    <property type="entry name" value="FabZ"/>
    <property type="match status" value="1"/>
</dbReference>
<comment type="subcellular location">
    <subcellularLocation>
        <location evidence="1 8">Cytoplasm</location>
    </subcellularLocation>
</comment>
<dbReference type="PANTHER" id="PTHR30272">
    <property type="entry name" value="3-HYDROXYACYL-[ACYL-CARRIER-PROTEIN] DEHYDRATASE"/>
    <property type="match status" value="1"/>
</dbReference>
<protein>
    <recommendedName>
        <fullName evidence="8">3-hydroxyacyl-[acyl-carrier-protein] dehydratase FabZ</fullName>
        <ecNumber evidence="8">4.2.1.59</ecNumber>
    </recommendedName>
    <alternativeName>
        <fullName evidence="8">(3R)-hydroxymyristoyl-[acyl-carrier-protein] dehydratase</fullName>
        <shortName evidence="8">(3R)-hydroxymyristoyl-ACP dehydrase</shortName>
    </alternativeName>
    <alternativeName>
        <fullName evidence="8">Beta-hydroxyacyl-ACP dehydratase</fullName>
    </alternativeName>
</protein>
<dbReference type="HAMAP" id="MF_00406">
    <property type="entry name" value="FabZ"/>
    <property type="match status" value="1"/>
</dbReference>
<dbReference type="RefSeq" id="WP_015405705.1">
    <property type="nucleotide sequence ID" value="NC_020304.1"/>
</dbReference>
<evidence type="ECO:0000256" key="8">
    <source>
        <dbReference type="HAMAP-Rule" id="MF_00406"/>
    </source>
</evidence>
<dbReference type="NCBIfam" id="TIGR01750">
    <property type="entry name" value="fabZ"/>
    <property type="match status" value="1"/>
</dbReference>
<dbReference type="PANTHER" id="PTHR30272:SF1">
    <property type="entry name" value="3-HYDROXYACYL-[ACYL-CARRIER-PROTEIN] DEHYDRATASE"/>
    <property type="match status" value="1"/>
</dbReference>
<dbReference type="PATRIC" id="fig|1167006.5.peg.3770"/>
<dbReference type="SUPFAM" id="SSF54637">
    <property type="entry name" value="Thioesterase/thiol ester dehydrase-isomerase"/>
    <property type="match status" value="1"/>
</dbReference>
<dbReference type="GO" id="GO:0016020">
    <property type="term" value="C:membrane"/>
    <property type="evidence" value="ECO:0007669"/>
    <property type="project" value="GOC"/>
</dbReference>
<name>M1P9A5_DESSD</name>
<dbReference type="NCBIfam" id="NF000582">
    <property type="entry name" value="PRK00006.1"/>
    <property type="match status" value="1"/>
</dbReference>
<comment type="similarity">
    <text evidence="8">Belongs to the thioester dehydratase family. FabZ subfamily.</text>
</comment>
<dbReference type="EMBL" id="CP003985">
    <property type="protein sequence ID" value="AGF80023.1"/>
    <property type="molecule type" value="Genomic_DNA"/>
</dbReference>
<dbReference type="GO" id="GO:0019171">
    <property type="term" value="F:(3R)-hydroxyacyl-[acyl-carrier-protein] dehydratase activity"/>
    <property type="evidence" value="ECO:0007669"/>
    <property type="project" value="UniProtKB-EC"/>
</dbReference>
<dbReference type="AlphaFoldDB" id="M1P9A5"/>
<evidence type="ECO:0000256" key="6">
    <source>
        <dbReference type="ARBA" id="ARBA00023239"/>
    </source>
</evidence>
<evidence type="ECO:0000256" key="1">
    <source>
        <dbReference type="ARBA" id="ARBA00004496"/>
    </source>
</evidence>
<sequence length="149" mass="16711">MSEELIENIDIIEILRLLPHRYPFVMIDRVLSLVPDQKIEALKNVTINEPFFQGHFPAKPVMPGVLMLEGMAQAGGVLAYSTELENVGVKLLYFAGIDKVRFRRPVGPGDQLIYKLEVLKKKRGIWKLAGKAFVDDKVVAEAELMASFG</sequence>
<dbReference type="Pfam" id="PF07977">
    <property type="entry name" value="FabA"/>
    <property type="match status" value="1"/>
</dbReference>
<dbReference type="Proteomes" id="UP000011721">
    <property type="component" value="Chromosome"/>
</dbReference>
<dbReference type="eggNOG" id="COG0764">
    <property type="taxonomic scope" value="Bacteria"/>
</dbReference>
<dbReference type="HOGENOM" id="CLU_078912_1_0_7"/>
<comment type="function">
    <text evidence="7 8">Involved in unsaturated fatty acids biosynthesis. Catalyzes the dehydration of short chain beta-hydroxyacyl-ACPs and long chain saturated and unsaturated beta-hydroxyacyl-ACPs.</text>
</comment>
<dbReference type="GO" id="GO:0006633">
    <property type="term" value="P:fatty acid biosynthetic process"/>
    <property type="evidence" value="ECO:0007669"/>
    <property type="project" value="UniProtKB-UniRule"/>
</dbReference>
<proteinExistence type="inferred from homology"/>
<dbReference type="OrthoDB" id="9772788at2"/>
<dbReference type="InterPro" id="IPR010084">
    <property type="entry name" value="FabZ"/>
</dbReference>
<evidence type="ECO:0000256" key="2">
    <source>
        <dbReference type="ARBA" id="ARBA00022490"/>
    </source>
</evidence>
<dbReference type="GO" id="GO:0009245">
    <property type="term" value="P:lipid A biosynthetic process"/>
    <property type="evidence" value="ECO:0007669"/>
    <property type="project" value="UniProtKB-UniRule"/>
</dbReference>
<gene>
    <name evidence="8" type="primary">fabZ</name>
    <name evidence="9" type="ordered locus">UWK_03507</name>
</gene>
<keyword evidence="3 8" id="KW-0444">Lipid biosynthesis</keyword>
<accession>M1P9A5</accession>
<keyword evidence="2 8" id="KW-0963">Cytoplasm</keyword>
<dbReference type="Gene3D" id="3.10.129.10">
    <property type="entry name" value="Hotdog Thioesterase"/>
    <property type="match status" value="1"/>
</dbReference>
<dbReference type="InterPro" id="IPR013114">
    <property type="entry name" value="FabA_FabZ"/>
</dbReference>
<keyword evidence="10" id="KW-1185">Reference proteome</keyword>
<reference evidence="10" key="1">
    <citation type="journal article" date="2013" name="Stand. Genomic Sci.">
        <title>Complete genome sequence of Desulfocapsa sulfexigens, a marine deltaproteobacterium specialized in disproportionating inorganic sulfur compounds.</title>
        <authorList>
            <person name="Finster K.W."/>
            <person name="Kjeldsen K.U."/>
            <person name="Kube M."/>
            <person name="Reinhardt R."/>
            <person name="Mussmann M."/>
            <person name="Amann R."/>
            <person name="Schreiber L."/>
        </authorList>
    </citation>
    <scope>NUCLEOTIDE SEQUENCE [LARGE SCALE GENOMIC DNA]</scope>
    <source>
        <strain evidence="10">DSM 10523 / SB164P1</strain>
    </source>
</reference>
<keyword evidence="4 8" id="KW-0441">Lipid A biosynthesis</keyword>
<evidence type="ECO:0000256" key="5">
    <source>
        <dbReference type="ARBA" id="ARBA00023098"/>
    </source>
</evidence>
<evidence type="ECO:0000313" key="9">
    <source>
        <dbReference type="EMBL" id="AGF80023.1"/>
    </source>
</evidence>
<keyword evidence="5 8" id="KW-0443">Lipid metabolism</keyword>
<evidence type="ECO:0000313" key="10">
    <source>
        <dbReference type="Proteomes" id="UP000011721"/>
    </source>
</evidence>
<evidence type="ECO:0000256" key="7">
    <source>
        <dbReference type="ARBA" id="ARBA00025049"/>
    </source>
</evidence>
<dbReference type="InterPro" id="IPR029069">
    <property type="entry name" value="HotDog_dom_sf"/>
</dbReference>
<dbReference type="STRING" id="1167006.UWK_03507"/>
<evidence type="ECO:0000256" key="3">
    <source>
        <dbReference type="ARBA" id="ARBA00022516"/>
    </source>
</evidence>
<dbReference type="EC" id="4.2.1.59" evidence="8"/>
<evidence type="ECO:0000256" key="4">
    <source>
        <dbReference type="ARBA" id="ARBA00022556"/>
    </source>
</evidence>
<dbReference type="FunFam" id="3.10.129.10:FF:000001">
    <property type="entry name" value="3-hydroxyacyl-[acyl-carrier-protein] dehydratase FabZ"/>
    <property type="match status" value="1"/>
</dbReference>